<dbReference type="OrthoDB" id="5177627at2"/>
<organism evidence="1 2">
    <name type="scientific">Mycolicibacter kumamotonensis</name>
    <dbReference type="NCBI Taxonomy" id="354243"/>
    <lineage>
        <taxon>Bacteria</taxon>
        <taxon>Bacillati</taxon>
        <taxon>Actinomycetota</taxon>
        <taxon>Actinomycetes</taxon>
        <taxon>Mycobacteriales</taxon>
        <taxon>Mycobacteriaceae</taxon>
        <taxon>Mycolicibacter</taxon>
    </lineage>
</organism>
<dbReference type="EMBL" id="LFOE01000001">
    <property type="protein sequence ID" value="OBY33442.1"/>
    <property type="molecule type" value="Genomic_DNA"/>
</dbReference>
<protein>
    <submittedName>
        <fullName evidence="1">Uncharacterized protein</fullName>
    </submittedName>
</protein>
<gene>
    <name evidence="1" type="ORF">ACT18_00360</name>
</gene>
<dbReference type="AlphaFoldDB" id="A0A1B8SL15"/>
<name>A0A1B8SL15_9MYCO</name>
<evidence type="ECO:0000313" key="2">
    <source>
        <dbReference type="Proteomes" id="UP000092668"/>
    </source>
</evidence>
<dbReference type="RefSeq" id="WP_065286706.1">
    <property type="nucleotide sequence ID" value="NZ_LFOE01000001.1"/>
</dbReference>
<comment type="caution">
    <text evidence="1">The sequence shown here is derived from an EMBL/GenBank/DDBJ whole genome shotgun (WGS) entry which is preliminary data.</text>
</comment>
<dbReference type="Proteomes" id="UP000092668">
    <property type="component" value="Unassembled WGS sequence"/>
</dbReference>
<sequence length="149" mass="16880">MNYSDAIAQLRVDQNLPYWEEMYPDEPIRQYIIAKEVGGALAEGFGDRIDFGVFDNCREWGLTFTAGGWTFCCYEHRNSDEIHIEGCPSDQVQPYGPYGGESKYDTLFHAASQQYQVVTKTLVRMIEAALRGEITDRESVVALVNDGHN</sequence>
<evidence type="ECO:0000313" key="1">
    <source>
        <dbReference type="EMBL" id="OBY33442.1"/>
    </source>
</evidence>
<keyword evidence="2" id="KW-1185">Reference proteome</keyword>
<accession>A0A1B8SL15</accession>
<reference evidence="1 2" key="1">
    <citation type="submission" date="2015-06" db="EMBL/GenBank/DDBJ databases">
        <title>Genome sequence of Mycobacterium kumamotonense strain Roo.</title>
        <authorList>
            <person name="Greninger A.L."/>
            <person name="Cunningham G."/>
            <person name="Miller S."/>
        </authorList>
    </citation>
    <scope>NUCLEOTIDE SEQUENCE [LARGE SCALE GENOMIC DNA]</scope>
    <source>
        <strain evidence="1 2">Roo</strain>
    </source>
</reference>
<proteinExistence type="predicted"/>